<dbReference type="InterPro" id="IPR044068">
    <property type="entry name" value="CB"/>
</dbReference>
<keyword evidence="2" id="KW-0229">DNA integration</keyword>
<feature type="region of interest" description="Disordered" evidence="6">
    <location>
        <begin position="329"/>
        <end position="355"/>
    </location>
</feature>
<dbReference type="Gene3D" id="1.10.150.130">
    <property type="match status" value="1"/>
</dbReference>
<evidence type="ECO:0000313" key="10">
    <source>
        <dbReference type="Proteomes" id="UP000680067"/>
    </source>
</evidence>
<dbReference type="RefSeq" id="WP_212689066.1">
    <property type="nucleotide sequence ID" value="NZ_JAGSPN010000015.1"/>
</dbReference>
<dbReference type="InterPro" id="IPR010998">
    <property type="entry name" value="Integrase_recombinase_N"/>
</dbReference>
<evidence type="ECO:0000256" key="2">
    <source>
        <dbReference type="ARBA" id="ARBA00022908"/>
    </source>
</evidence>
<dbReference type="InterPro" id="IPR013762">
    <property type="entry name" value="Integrase-like_cat_sf"/>
</dbReference>
<dbReference type="InterPro" id="IPR050090">
    <property type="entry name" value="Tyrosine_recombinase_XerCD"/>
</dbReference>
<evidence type="ECO:0000256" key="3">
    <source>
        <dbReference type="ARBA" id="ARBA00023125"/>
    </source>
</evidence>
<comment type="similarity">
    <text evidence="1">Belongs to the 'phage' integrase family.</text>
</comment>
<organism evidence="9 10">
    <name type="scientific">Undibacterium luofuense</name>
    <dbReference type="NCBI Taxonomy" id="2828733"/>
    <lineage>
        <taxon>Bacteria</taxon>
        <taxon>Pseudomonadati</taxon>
        <taxon>Pseudomonadota</taxon>
        <taxon>Betaproteobacteria</taxon>
        <taxon>Burkholderiales</taxon>
        <taxon>Oxalobacteraceae</taxon>
        <taxon>Undibacterium</taxon>
    </lineage>
</organism>
<dbReference type="GO" id="GO:0006310">
    <property type="term" value="P:DNA recombination"/>
    <property type="evidence" value="ECO:0007669"/>
    <property type="project" value="UniProtKB-KW"/>
</dbReference>
<sequence>MSVTADYTLWQQNPEKAFAAFIVSSRYLDYSRRQTSSALESVNEGQRKISARSAHIYQTMFARLCRWLRENGISLLQMTDEDLHRFLTQTTEQGQAVLKSAIQYRYLRMVENVFEYLARSPNPAKGVLSQTLTAGLRLKGKDANSVVLSGAQIQAFIAALPLSSAMPSSSRPHAGWKKRRDRAIQCMMLGAGLRVAEVIGLHRDEVAGELNSDGSLLVQLEPVDKHDTSYAHQTAVRPELVDDVLNWIRERDMLPVGGDLLFPGTHGELLNKATVYLQVKKTFLRAGLNLPRMGGRTLRNTFALQELDQNTSIGAVREKLGLAENRSVLKYKERHRKSNSSAEPDQQHETTPPTN</sequence>
<accession>A0A941I7G3</accession>
<dbReference type="PANTHER" id="PTHR30349:SF64">
    <property type="entry name" value="PROPHAGE INTEGRASE INTD-RELATED"/>
    <property type="match status" value="1"/>
</dbReference>
<evidence type="ECO:0000256" key="1">
    <source>
        <dbReference type="ARBA" id="ARBA00008857"/>
    </source>
</evidence>
<comment type="caution">
    <text evidence="9">The sequence shown here is derived from an EMBL/GenBank/DDBJ whole genome shotgun (WGS) entry which is preliminary data.</text>
</comment>
<dbReference type="EMBL" id="JAGSPN010000015">
    <property type="protein sequence ID" value="MBR7783791.1"/>
    <property type="molecule type" value="Genomic_DNA"/>
</dbReference>
<dbReference type="PROSITE" id="PS51898">
    <property type="entry name" value="TYR_RECOMBINASE"/>
    <property type="match status" value="1"/>
</dbReference>
<dbReference type="SUPFAM" id="SSF56349">
    <property type="entry name" value="DNA breaking-rejoining enzymes"/>
    <property type="match status" value="1"/>
</dbReference>
<evidence type="ECO:0000259" key="8">
    <source>
        <dbReference type="PROSITE" id="PS51900"/>
    </source>
</evidence>
<dbReference type="GO" id="GO:0003677">
    <property type="term" value="F:DNA binding"/>
    <property type="evidence" value="ECO:0007669"/>
    <property type="project" value="UniProtKB-UniRule"/>
</dbReference>
<dbReference type="Pfam" id="PF00589">
    <property type="entry name" value="Phage_integrase"/>
    <property type="match status" value="1"/>
</dbReference>
<keyword evidence="10" id="KW-1185">Reference proteome</keyword>
<feature type="domain" description="Core-binding (CB)" evidence="8">
    <location>
        <begin position="30"/>
        <end position="118"/>
    </location>
</feature>
<dbReference type="AlphaFoldDB" id="A0A941I7G3"/>
<dbReference type="Gene3D" id="1.10.443.10">
    <property type="entry name" value="Intergrase catalytic core"/>
    <property type="match status" value="1"/>
</dbReference>
<evidence type="ECO:0000259" key="7">
    <source>
        <dbReference type="PROSITE" id="PS51898"/>
    </source>
</evidence>
<dbReference type="PROSITE" id="PS51900">
    <property type="entry name" value="CB"/>
    <property type="match status" value="1"/>
</dbReference>
<dbReference type="InterPro" id="IPR011010">
    <property type="entry name" value="DNA_brk_join_enz"/>
</dbReference>
<name>A0A941I7G3_9BURK</name>
<dbReference type="GO" id="GO:0015074">
    <property type="term" value="P:DNA integration"/>
    <property type="evidence" value="ECO:0007669"/>
    <property type="project" value="UniProtKB-KW"/>
</dbReference>
<protein>
    <submittedName>
        <fullName evidence="9">Tyrosine-type recombinase/integrase</fullName>
    </submittedName>
</protein>
<dbReference type="PANTHER" id="PTHR30349">
    <property type="entry name" value="PHAGE INTEGRASE-RELATED"/>
    <property type="match status" value="1"/>
</dbReference>
<keyword evidence="4" id="KW-0233">DNA recombination</keyword>
<gene>
    <name evidence="9" type="ORF">KDM89_16720</name>
</gene>
<feature type="compositionally biased region" description="Polar residues" evidence="6">
    <location>
        <begin position="339"/>
        <end position="355"/>
    </location>
</feature>
<evidence type="ECO:0000313" key="9">
    <source>
        <dbReference type="EMBL" id="MBR7783791.1"/>
    </source>
</evidence>
<evidence type="ECO:0000256" key="4">
    <source>
        <dbReference type="ARBA" id="ARBA00023172"/>
    </source>
</evidence>
<dbReference type="Proteomes" id="UP000680067">
    <property type="component" value="Unassembled WGS sequence"/>
</dbReference>
<reference evidence="9" key="1">
    <citation type="submission" date="2021-04" db="EMBL/GenBank/DDBJ databases">
        <title>novel species isolated from subtropical streams in China.</title>
        <authorList>
            <person name="Lu H."/>
        </authorList>
    </citation>
    <scope>NUCLEOTIDE SEQUENCE</scope>
    <source>
        <strain evidence="9">LFS511W</strain>
    </source>
</reference>
<feature type="domain" description="Tyr recombinase" evidence="7">
    <location>
        <begin position="143"/>
        <end position="349"/>
    </location>
</feature>
<keyword evidence="3 5" id="KW-0238">DNA-binding</keyword>
<evidence type="ECO:0000256" key="5">
    <source>
        <dbReference type="PROSITE-ProRule" id="PRU01248"/>
    </source>
</evidence>
<dbReference type="InterPro" id="IPR002104">
    <property type="entry name" value="Integrase_catalytic"/>
</dbReference>
<dbReference type="CDD" id="cd00397">
    <property type="entry name" value="DNA_BRE_C"/>
    <property type="match status" value="1"/>
</dbReference>
<evidence type="ECO:0000256" key="6">
    <source>
        <dbReference type="SAM" id="MobiDB-lite"/>
    </source>
</evidence>
<proteinExistence type="inferred from homology"/>